<evidence type="ECO:0000313" key="9">
    <source>
        <dbReference type="Proteomes" id="UP000007879"/>
    </source>
</evidence>
<dbReference type="FunCoup" id="A0A1X7V9T7">
    <property type="interactions" value="646"/>
</dbReference>
<dbReference type="InterPro" id="IPR029021">
    <property type="entry name" value="Prot-tyrosine_phosphatase-like"/>
</dbReference>
<evidence type="ECO:0000256" key="4">
    <source>
        <dbReference type="ARBA" id="ARBA00022912"/>
    </source>
</evidence>
<dbReference type="Gene3D" id="3.90.190.10">
    <property type="entry name" value="Protein tyrosine phosphatase superfamily"/>
    <property type="match status" value="1"/>
</dbReference>
<dbReference type="Proteomes" id="UP000007879">
    <property type="component" value="Unassembled WGS sequence"/>
</dbReference>
<protein>
    <recommendedName>
        <fullName evidence="2">protein-tyrosine-phosphatase</fullName>
        <ecNumber evidence="2">3.1.3.48</ecNumber>
    </recommendedName>
</protein>
<dbReference type="PROSITE" id="PS50056">
    <property type="entry name" value="TYR_PHOSPHATASE_2"/>
    <property type="match status" value="1"/>
</dbReference>
<dbReference type="PROSITE" id="PS00383">
    <property type="entry name" value="TYR_PHOSPHATASE_1"/>
    <property type="match status" value="1"/>
</dbReference>
<evidence type="ECO:0000313" key="8">
    <source>
        <dbReference type="EnsemblMetazoa" id="Aqu2.1.36282_001"/>
    </source>
</evidence>
<dbReference type="SUPFAM" id="SSF52799">
    <property type="entry name" value="(Phosphotyrosine protein) phosphatases II"/>
    <property type="match status" value="1"/>
</dbReference>
<evidence type="ECO:0000256" key="2">
    <source>
        <dbReference type="ARBA" id="ARBA00013064"/>
    </source>
</evidence>
<dbReference type="KEGG" id="aqu:100640916"/>
<dbReference type="Pfam" id="PF00782">
    <property type="entry name" value="DSPc"/>
    <property type="match status" value="1"/>
</dbReference>
<evidence type="ECO:0000256" key="3">
    <source>
        <dbReference type="ARBA" id="ARBA00022801"/>
    </source>
</evidence>
<dbReference type="InterPro" id="IPR016130">
    <property type="entry name" value="Tyr_Pase_AS"/>
</dbReference>
<dbReference type="InterPro" id="IPR020422">
    <property type="entry name" value="TYR_PHOSPHATASE_DUAL_dom"/>
</dbReference>
<dbReference type="PIRSF" id="PIRSF000941">
    <property type="entry name" value="DUSP12"/>
    <property type="match status" value="1"/>
</dbReference>
<feature type="active site" description="Phosphocysteine intermediate" evidence="5">
    <location>
        <position position="92"/>
    </location>
</feature>
<dbReference type="STRING" id="400682.A0A1X7V9T7"/>
<dbReference type="GO" id="GO:0004725">
    <property type="term" value="F:protein tyrosine phosphatase activity"/>
    <property type="evidence" value="ECO:0007669"/>
    <property type="project" value="UniProtKB-EC"/>
</dbReference>
<comment type="similarity">
    <text evidence="1">Belongs to the protein-tyrosine phosphatase family. Non-receptor class dual specificity subfamily.</text>
</comment>
<proteinExistence type="inferred from homology"/>
<evidence type="ECO:0000256" key="1">
    <source>
        <dbReference type="ARBA" id="ARBA00008601"/>
    </source>
</evidence>
<dbReference type="PANTHER" id="PTHR45848:SF4">
    <property type="entry name" value="DUAL SPECIFICITY PROTEIN PHOSPHATASE 12"/>
    <property type="match status" value="1"/>
</dbReference>
<keyword evidence="9" id="KW-1185">Reference proteome</keyword>
<dbReference type="GO" id="GO:0005634">
    <property type="term" value="C:nucleus"/>
    <property type="evidence" value="ECO:0007669"/>
    <property type="project" value="TreeGrafter"/>
</dbReference>
<keyword evidence="4" id="KW-0904">Protein phosphatase</keyword>
<sequence length="351" mass="39755">MVEILPGLLLGGMSDVQYLLRRKSTVKLTHLLSVVKEALDWSDLHSPSPGPISCKLIQAIDLPSTDLLIHFPEATDFIQETMDTGGTILVHCEYGLSRSATIVIAYFIKYHKMSFNEAIDFVKEKKPDIRPNAGFISQLKLWYKMKGTLNETDKSYKSYRLSHQAKAMKDNGYMKSMEMTPDPINRDKGRSCYYTCRKCRRVLFDDESVLQHELGEGFDDYKYKEPVLKPAHYERQEKEIAATDEAVARLGQEVSQITLEGRSHDGHMISCSSLFIEPVEWMGPLIIGRKDGKLSCPKCCSRIGSFDWSGGQCSCGRWVTPSFQIHKSKIDFKIKLTETPPTATPTTKSLH</sequence>
<dbReference type="SMART" id="SM00195">
    <property type="entry name" value="DSPc"/>
    <property type="match status" value="1"/>
</dbReference>
<evidence type="ECO:0000259" key="7">
    <source>
        <dbReference type="PROSITE" id="PS50056"/>
    </source>
</evidence>
<dbReference type="EnsemblMetazoa" id="XM_003385306.2">
    <property type="protein sequence ID" value="XP_003385354.1"/>
    <property type="gene ID" value="LOC100640916"/>
</dbReference>
<dbReference type="InterPro" id="IPR000387">
    <property type="entry name" value="Tyr_Pase_dom"/>
</dbReference>
<dbReference type="PANTHER" id="PTHR45848">
    <property type="entry name" value="DUAL SPECIFICITY PROTEIN PHOSPHATASE 12 FAMILY MEMBER"/>
    <property type="match status" value="1"/>
</dbReference>
<evidence type="ECO:0000259" key="6">
    <source>
        <dbReference type="PROSITE" id="PS50054"/>
    </source>
</evidence>
<reference evidence="9" key="1">
    <citation type="journal article" date="2010" name="Nature">
        <title>The Amphimedon queenslandica genome and the evolution of animal complexity.</title>
        <authorList>
            <person name="Srivastava M."/>
            <person name="Simakov O."/>
            <person name="Chapman J."/>
            <person name="Fahey B."/>
            <person name="Gauthier M.E."/>
            <person name="Mitros T."/>
            <person name="Richards G.S."/>
            <person name="Conaco C."/>
            <person name="Dacre M."/>
            <person name="Hellsten U."/>
            <person name="Larroux C."/>
            <person name="Putnam N.H."/>
            <person name="Stanke M."/>
            <person name="Adamska M."/>
            <person name="Darling A."/>
            <person name="Degnan S.M."/>
            <person name="Oakley T.H."/>
            <person name="Plachetzki D.C."/>
            <person name="Zhai Y."/>
            <person name="Adamski M."/>
            <person name="Calcino A."/>
            <person name="Cummins S.F."/>
            <person name="Goodstein D.M."/>
            <person name="Harris C."/>
            <person name="Jackson D.J."/>
            <person name="Leys S.P."/>
            <person name="Shu S."/>
            <person name="Woodcroft B.J."/>
            <person name="Vervoort M."/>
            <person name="Kosik K.S."/>
            <person name="Manning G."/>
            <person name="Degnan B.M."/>
            <person name="Rokhsar D.S."/>
        </authorList>
    </citation>
    <scope>NUCLEOTIDE SEQUENCE [LARGE SCALE GENOMIC DNA]</scope>
</reference>
<dbReference type="GO" id="GO:0008138">
    <property type="term" value="F:protein tyrosine/serine/threonine phosphatase activity"/>
    <property type="evidence" value="ECO:0007669"/>
    <property type="project" value="InterPro"/>
</dbReference>
<gene>
    <name evidence="8" type="primary">100640916</name>
</gene>
<dbReference type="EnsemblMetazoa" id="Aqu2.1.36282_001">
    <property type="protein sequence ID" value="Aqu2.1.36282_001"/>
    <property type="gene ID" value="Aqu2.1.36282"/>
</dbReference>
<keyword evidence="3" id="KW-0378">Hydrolase</keyword>
<dbReference type="InterPro" id="IPR000340">
    <property type="entry name" value="Dual-sp_phosphatase_cat-dom"/>
</dbReference>
<feature type="domain" description="Tyrosine specific protein phosphatases" evidence="7">
    <location>
        <begin position="69"/>
        <end position="129"/>
    </location>
</feature>
<dbReference type="InParanoid" id="A0A1X7V9T7"/>
<dbReference type="OrthoDB" id="2017893at2759"/>
<dbReference type="CDD" id="cd14498">
    <property type="entry name" value="DSP"/>
    <property type="match status" value="1"/>
</dbReference>
<dbReference type="eggNOG" id="KOG1716">
    <property type="taxonomic scope" value="Eukaryota"/>
</dbReference>
<dbReference type="PROSITE" id="PS50054">
    <property type="entry name" value="TYR_PHOSPHATASE_DUAL"/>
    <property type="match status" value="1"/>
</dbReference>
<dbReference type="InterPro" id="IPR016278">
    <property type="entry name" value="DUSP12"/>
</dbReference>
<accession>A0A1X7V9T7</accession>
<reference evidence="8" key="2">
    <citation type="submission" date="2017-05" db="UniProtKB">
        <authorList>
            <consortium name="EnsemblMetazoa"/>
        </authorList>
    </citation>
    <scope>IDENTIFICATION</scope>
</reference>
<organism evidence="8">
    <name type="scientific">Amphimedon queenslandica</name>
    <name type="common">Sponge</name>
    <dbReference type="NCBI Taxonomy" id="400682"/>
    <lineage>
        <taxon>Eukaryota</taxon>
        <taxon>Metazoa</taxon>
        <taxon>Porifera</taxon>
        <taxon>Demospongiae</taxon>
        <taxon>Heteroscleromorpha</taxon>
        <taxon>Haplosclerida</taxon>
        <taxon>Niphatidae</taxon>
        <taxon>Amphimedon</taxon>
    </lineage>
</organism>
<name>A0A1X7V9T7_AMPQE</name>
<dbReference type="AlphaFoldDB" id="A0A1X7V9T7"/>
<evidence type="ECO:0000256" key="5">
    <source>
        <dbReference type="PIRSR" id="PIRSR000941-50"/>
    </source>
</evidence>
<dbReference type="OMA" id="LYWNNFA"/>
<dbReference type="EC" id="3.1.3.48" evidence="2"/>
<feature type="domain" description="Tyrosine-protein phosphatase" evidence="6">
    <location>
        <begin position="1"/>
        <end position="148"/>
    </location>
</feature>